<dbReference type="RefSeq" id="WP_311545016.1">
    <property type="nucleotide sequence ID" value="NZ_JAVREK010000009.1"/>
</dbReference>
<evidence type="ECO:0000313" key="4">
    <source>
        <dbReference type="Proteomes" id="UP001183226"/>
    </source>
</evidence>
<dbReference type="EMBL" id="JAVREK010000009">
    <property type="protein sequence ID" value="MDT0302529.1"/>
    <property type="molecule type" value="Genomic_DNA"/>
</dbReference>
<dbReference type="Pfam" id="PF01979">
    <property type="entry name" value="Amidohydro_1"/>
    <property type="match status" value="1"/>
</dbReference>
<dbReference type="Proteomes" id="UP001183226">
    <property type="component" value="Unassembled WGS sequence"/>
</dbReference>
<comment type="caution">
    <text evidence="3">The sequence shown here is derived from an EMBL/GenBank/DDBJ whole genome shotgun (WGS) entry which is preliminary data.</text>
</comment>
<dbReference type="SUPFAM" id="SSF51556">
    <property type="entry name" value="Metallo-dependent hydrolases"/>
    <property type="match status" value="1"/>
</dbReference>
<feature type="domain" description="Amidohydrolase-related" evidence="2">
    <location>
        <begin position="55"/>
        <end position="386"/>
    </location>
</feature>
<dbReference type="GO" id="GO:0102127">
    <property type="term" value="F:8-oxoguanine deaminase activity"/>
    <property type="evidence" value="ECO:0007669"/>
    <property type="project" value="UniProtKB-EC"/>
</dbReference>
<organism evidence="3 4">
    <name type="scientific">Streptomonospora wellingtoniae</name>
    <dbReference type="NCBI Taxonomy" id="3075544"/>
    <lineage>
        <taxon>Bacteria</taxon>
        <taxon>Bacillati</taxon>
        <taxon>Actinomycetota</taxon>
        <taxon>Actinomycetes</taxon>
        <taxon>Streptosporangiales</taxon>
        <taxon>Nocardiopsidaceae</taxon>
        <taxon>Streptomonospora</taxon>
    </lineage>
</organism>
<evidence type="ECO:0000313" key="3">
    <source>
        <dbReference type="EMBL" id="MDT0302529.1"/>
    </source>
</evidence>
<dbReference type="InterPro" id="IPR011059">
    <property type="entry name" value="Metal-dep_hydrolase_composite"/>
</dbReference>
<dbReference type="SUPFAM" id="SSF51338">
    <property type="entry name" value="Composite domain of metallo-dependent hydrolases"/>
    <property type="match status" value="1"/>
</dbReference>
<dbReference type="InterPro" id="IPR050287">
    <property type="entry name" value="MTA/SAH_deaminase"/>
</dbReference>
<accession>A0ABU2KTB9</accession>
<dbReference type="InterPro" id="IPR032466">
    <property type="entry name" value="Metal_Hydrolase"/>
</dbReference>
<dbReference type="PANTHER" id="PTHR43794:SF11">
    <property type="entry name" value="AMIDOHYDROLASE-RELATED DOMAIN-CONTAINING PROTEIN"/>
    <property type="match status" value="1"/>
</dbReference>
<protein>
    <submittedName>
        <fullName evidence="3">8-oxoguanine deaminase</fullName>
        <ecNumber evidence="3">3.5.4.32</ecNumber>
    </submittedName>
</protein>
<dbReference type="NCBIfam" id="NF006055">
    <property type="entry name" value="PRK08203.1"/>
    <property type="match status" value="1"/>
</dbReference>
<reference evidence="4" key="1">
    <citation type="submission" date="2023-07" db="EMBL/GenBank/DDBJ databases">
        <title>30 novel species of actinomycetes from the DSMZ collection.</title>
        <authorList>
            <person name="Nouioui I."/>
        </authorList>
    </citation>
    <scope>NUCLEOTIDE SEQUENCE [LARGE SCALE GENOMIC DNA]</scope>
    <source>
        <strain evidence="4">DSM 45055</strain>
    </source>
</reference>
<evidence type="ECO:0000256" key="1">
    <source>
        <dbReference type="ARBA" id="ARBA00022801"/>
    </source>
</evidence>
<dbReference type="EC" id="3.5.4.32" evidence="3"/>
<dbReference type="PANTHER" id="PTHR43794">
    <property type="entry name" value="AMINOHYDROLASE SSNA-RELATED"/>
    <property type="match status" value="1"/>
</dbReference>
<name>A0ABU2KTB9_9ACTN</name>
<sequence>MSAVVIEGAYVAAGSGAEHESGHVVAEDGVITAVGAGPAPPAAGARRIDGRGLLATPGLVNTHHHLYQWATQGMFADATLFEWLSGSYALWSGLDAQTVSETTTAGTAWLALSGCSTAGDHHYVFPREAEAMAAAEVEAARAVGVRLDLARGSMDRGRSAGGLPPDGATESLEGAIAATEAAIDAHHDPSFGSMTRVAVAPCSPFTVSRELMTAAAELARAKGVRLHTHLAETADEQEQCLAEFGTTPVGYAEKLGWLGDDVWLAHGVHLSDDAIERVAASGTGVAHCPSSNARLGAGVCRTPELLDAGVAVGLGVDGPASSELTGLAGEMRQALLTARARGGPRALSARQALHMATLGGARCLGRSAELGSLEAGKLADIALWRVDGFGRDVIDDPVVALVFSPAPPLEHLLVGGQAVVGDGELRTVSAEAAAAAGRSAHRRIVAEEARR</sequence>
<keyword evidence="1 3" id="KW-0378">Hydrolase</keyword>
<keyword evidence="4" id="KW-1185">Reference proteome</keyword>
<dbReference type="InterPro" id="IPR006680">
    <property type="entry name" value="Amidohydro-rel"/>
</dbReference>
<proteinExistence type="predicted"/>
<dbReference type="Gene3D" id="2.30.40.10">
    <property type="entry name" value="Urease, subunit C, domain 1"/>
    <property type="match status" value="1"/>
</dbReference>
<evidence type="ECO:0000259" key="2">
    <source>
        <dbReference type="Pfam" id="PF01979"/>
    </source>
</evidence>
<dbReference type="Gene3D" id="3.20.20.140">
    <property type="entry name" value="Metal-dependent hydrolases"/>
    <property type="match status" value="1"/>
</dbReference>
<dbReference type="CDD" id="cd01298">
    <property type="entry name" value="ATZ_TRZ_like"/>
    <property type="match status" value="1"/>
</dbReference>
<gene>
    <name evidence="3" type="ORF">RM446_10455</name>
</gene>